<proteinExistence type="predicted"/>
<keyword evidence="1" id="KW-0812">Transmembrane</keyword>
<accession>A0A5C8EJ19</accession>
<sequence length="154" mass="17576">MKNQELAISLILIMALVLIVLSILSLALPDSNIIFKCLFRLARRIRIFWGMYAMYIFVFVIAALANANQNIYMIISIILAVITILSIILPEDNGFFKVLLFIAKHSISMVVDFVYAHGSFFKDKKLVCMKCGSVYHRTHESSKCDKCGSQLYWN</sequence>
<evidence type="ECO:0000313" key="4">
    <source>
        <dbReference type="Proteomes" id="UP000322814"/>
    </source>
</evidence>
<comment type="caution">
    <text evidence="3">The sequence shown here is derived from an EMBL/GenBank/DDBJ whole genome shotgun (WGS) entry which is preliminary data.</text>
</comment>
<keyword evidence="1" id="KW-1133">Transmembrane helix</keyword>
<dbReference type="EMBL" id="SAYB01000006">
    <property type="protein sequence ID" value="TXJ36080.1"/>
    <property type="molecule type" value="Genomic_DNA"/>
</dbReference>
<dbReference type="InterPro" id="IPR007862">
    <property type="entry name" value="Adenylate_kinase_lid-dom"/>
</dbReference>
<dbReference type="AlphaFoldDB" id="A0A5C8EJ19"/>
<name>A0A5C8EJ19_9SPIR</name>
<dbReference type="Pfam" id="PF05191">
    <property type="entry name" value="ADK_lid"/>
    <property type="match status" value="1"/>
</dbReference>
<feature type="transmembrane region" description="Helical" evidence="1">
    <location>
        <begin position="6"/>
        <end position="27"/>
    </location>
</feature>
<dbReference type="RefSeq" id="WP_147771237.1">
    <property type="nucleotide sequence ID" value="NZ_SAYB01000006.1"/>
</dbReference>
<evidence type="ECO:0000259" key="2">
    <source>
        <dbReference type="Pfam" id="PF05191"/>
    </source>
</evidence>
<evidence type="ECO:0000256" key="1">
    <source>
        <dbReference type="SAM" id="Phobius"/>
    </source>
</evidence>
<feature type="domain" description="Adenylate kinase active site lid" evidence="2">
    <location>
        <begin position="126"/>
        <end position="152"/>
    </location>
</feature>
<dbReference type="Proteomes" id="UP000322814">
    <property type="component" value="Unassembled WGS sequence"/>
</dbReference>
<gene>
    <name evidence="3" type="ORF">EPJ78_08815</name>
</gene>
<evidence type="ECO:0000313" key="3">
    <source>
        <dbReference type="EMBL" id="TXJ36080.1"/>
    </source>
</evidence>
<dbReference type="GO" id="GO:0004017">
    <property type="term" value="F:AMP kinase activity"/>
    <property type="evidence" value="ECO:0007669"/>
    <property type="project" value="InterPro"/>
</dbReference>
<keyword evidence="1" id="KW-0472">Membrane</keyword>
<feature type="transmembrane region" description="Helical" evidence="1">
    <location>
        <begin position="71"/>
        <end position="89"/>
    </location>
</feature>
<reference evidence="3 4" key="1">
    <citation type="journal article" date="1992" name="Lakartidningen">
        <title>[Penicillin V and not amoxicillin is the first choice preparation in acute otitis].</title>
        <authorList>
            <person name="Kamme C."/>
            <person name="Lundgren K."/>
            <person name="Prellner K."/>
        </authorList>
    </citation>
    <scope>NUCLEOTIDE SEQUENCE [LARGE SCALE GENOMIC DNA]</scope>
    <source>
        <strain evidence="3 4">PC4580III</strain>
    </source>
</reference>
<feature type="transmembrane region" description="Helical" evidence="1">
    <location>
        <begin position="47"/>
        <end position="65"/>
    </location>
</feature>
<organism evidence="3 4">
    <name type="scientific">Brachyspira aalborgi</name>
    <dbReference type="NCBI Taxonomy" id="29522"/>
    <lineage>
        <taxon>Bacteria</taxon>
        <taxon>Pseudomonadati</taxon>
        <taxon>Spirochaetota</taxon>
        <taxon>Spirochaetia</taxon>
        <taxon>Brachyspirales</taxon>
        <taxon>Brachyspiraceae</taxon>
        <taxon>Brachyspira</taxon>
    </lineage>
</organism>
<protein>
    <recommendedName>
        <fullName evidence="2">Adenylate kinase active site lid domain-containing protein</fullName>
    </recommendedName>
</protein>